<sequence length="233" mass="26090">MREIAVQGGQFYSYSDFKTLTGTMPSEASSEMLGILLMRKGQEIADKGIVPSLSYFDARSGEHIHFILAGWRRDQIAPGPLVWSYDDSAFVRACQVISEQTTWLYSGGVDLLLVTANRRPNGGFIVDFKNVIYLPLHTLKERKLIESPEVLFERIFRFAQHYKGPNPLAAFSAQEARVSLVQAVIESVLGWLPREAKENFDYAKNFVVRDVSKSSPSNAALVQQVSWAGPPFV</sequence>
<name>A0A1M4YUG2_9HYPH</name>
<reference evidence="1 2" key="1">
    <citation type="submission" date="2016-11" db="EMBL/GenBank/DDBJ databases">
        <authorList>
            <person name="Jaros S."/>
            <person name="Januszkiewicz K."/>
            <person name="Wedrychowicz H."/>
        </authorList>
    </citation>
    <scope>NUCLEOTIDE SEQUENCE [LARGE SCALE GENOMIC DNA]</scope>
    <source>
        <strain evidence="1 2">DSM 19436</strain>
    </source>
</reference>
<dbReference type="Proteomes" id="UP000184485">
    <property type="component" value="Unassembled WGS sequence"/>
</dbReference>
<accession>A0A1M4YUG2</accession>
<dbReference type="OrthoDB" id="2087565at2"/>
<gene>
    <name evidence="1" type="ORF">SAMN02745157_1621</name>
</gene>
<dbReference type="EMBL" id="FQUP01000001">
    <property type="protein sequence ID" value="SHF09358.1"/>
    <property type="molecule type" value="Genomic_DNA"/>
</dbReference>
<organism evidence="1 2">
    <name type="scientific">Kaistia soli DSM 19436</name>
    <dbReference type="NCBI Taxonomy" id="1122133"/>
    <lineage>
        <taxon>Bacteria</taxon>
        <taxon>Pseudomonadati</taxon>
        <taxon>Pseudomonadota</taxon>
        <taxon>Alphaproteobacteria</taxon>
        <taxon>Hyphomicrobiales</taxon>
        <taxon>Kaistiaceae</taxon>
        <taxon>Kaistia</taxon>
    </lineage>
</organism>
<proteinExistence type="predicted"/>
<dbReference type="RefSeq" id="WP_073052165.1">
    <property type="nucleotide sequence ID" value="NZ_FQUP01000001.1"/>
</dbReference>
<dbReference type="AlphaFoldDB" id="A0A1M4YUG2"/>
<evidence type="ECO:0000313" key="2">
    <source>
        <dbReference type="Proteomes" id="UP000184485"/>
    </source>
</evidence>
<keyword evidence="2" id="KW-1185">Reference proteome</keyword>
<evidence type="ECO:0000313" key="1">
    <source>
        <dbReference type="EMBL" id="SHF09358.1"/>
    </source>
</evidence>
<protein>
    <submittedName>
        <fullName evidence="1">Uncharacterized protein</fullName>
    </submittedName>
</protein>